<keyword evidence="2" id="KW-1185">Reference proteome</keyword>
<evidence type="ECO:0000313" key="1">
    <source>
        <dbReference type="EMBL" id="SDL67269.1"/>
    </source>
</evidence>
<reference evidence="2" key="1">
    <citation type="submission" date="2016-10" db="EMBL/GenBank/DDBJ databases">
        <authorList>
            <person name="Varghese N."/>
            <person name="Submissions S."/>
        </authorList>
    </citation>
    <scope>NUCLEOTIDE SEQUENCE [LARGE SCALE GENOMIC DNA]</scope>
    <source>
        <strain evidence="2">DSM 24536</strain>
    </source>
</reference>
<proteinExistence type="predicted"/>
<dbReference type="AlphaFoldDB" id="A0A1G9LZ55"/>
<evidence type="ECO:0000313" key="2">
    <source>
        <dbReference type="Proteomes" id="UP000199226"/>
    </source>
</evidence>
<sequence>MFLFNFFSRLIQRISNRYFNISENVKMSKMLANVSSSKSQALYLKLSILKNMQYLIQQSFY</sequence>
<accession>A0A1G9LZ55</accession>
<organism evidence="1 2">
    <name type="scientific">Daejeonella rubra</name>
    <dbReference type="NCBI Taxonomy" id="990371"/>
    <lineage>
        <taxon>Bacteria</taxon>
        <taxon>Pseudomonadati</taxon>
        <taxon>Bacteroidota</taxon>
        <taxon>Sphingobacteriia</taxon>
        <taxon>Sphingobacteriales</taxon>
        <taxon>Sphingobacteriaceae</taxon>
        <taxon>Daejeonella</taxon>
    </lineage>
</organism>
<name>A0A1G9LZ55_9SPHI</name>
<dbReference type="Proteomes" id="UP000199226">
    <property type="component" value="Unassembled WGS sequence"/>
</dbReference>
<dbReference type="EMBL" id="FNHH01000001">
    <property type="protein sequence ID" value="SDL67269.1"/>
    <property type="molecule type" value="Genomic_DNA"/>
</dbReference>
<gene>
    <name evidence="1" type="ORF">SAMN05421813_101161</name>
</gene>
<protein>
    <submittedName>
        <fullName evidence="1">Uncharacterized protein</fullName>
    </submittedName>
</protein>